<evidence type="ECO:0000313" key="1">
    <source>
        <dbReference type="EMBL" id="MBD7966264.1"/>
    </source>
</evidence>
<sequence length="196" mass="23398">MNYHALHQQRTENILLSLKKLDYLNRYQIQIMHNLKSPRNANRVLNGLSEYVSSFRFGLEKIYYLNKAGRDRVQCTKIRKKTPNVQHYLLRNQFYIYKKYPSTWENEIKLTADKISVICDAEYKEFYNGMRCFVEVDISQPMLVNKAKIEKYRKIKELTGANFSLVWITELESRRHKLMKLCEGLSGRVYTLNDII</sequence>
<accession>A0ABR8SRX8</accession>
<dbReference type="InterPro" id="IPR025855">
    <property type="entry name" value="Replic_Relax"/>
</dbReference>
<dbReference type="EMBL" id="JACSQM010000015">
    <property type="protein sequence ID" value="MBD7966264.1"/>
    <property type="molecule type" value="Genomic_DNA"/>
</dbReference>
<keyword evidence="2" id="KW-1185">Reference proteome</keyword>
<dbReference type="Proteomes" id="UP000603641">
    <property type="component" value="Unassembled WGS sequence"/>
</dbReference>
<proteinExistence type="predicted"/>
<comment type="caution">
    <text evidence="1">The sequence shown here is derived from an EMBL/GenBank/DDBJ whole genome shotgun (WGS) entry which is preliminary data.</text>
</comment>
<protein>
    <submittedName>
        <fullName evidence="1">Replication-relaxation family protein</fullName>
    </submittedName>
</protein>
<gene>
    <name evidence="1" type="ORF">H9648_19645</name>
</gene>
<name>A0ABR8SRX8_9BACL</name>
<organism evidence="1 2">
    <name type="scientific">Fictibacillus norfolkensis</name>
    <dbReference type="NCBI Taxonomy" id="2762233"/>
    <lineage>
        <taxon>Bacteria</taxon>
        <taxon>Bacillati</taxon>
        <taxon>Bacillota</taxon>
        <taxon>Bacilli</taxon>
        <taxon>Bacillales</taxon>
        <taxon>Fictibacillaceae</taxon>
        <taxon>Fictibacillus</taxon>
    </lineage>
</organism>
<dbReference type="RefSeq" id="WP_191755407.1">
    <property type="nucleotide sequence ID" value="NZ_JACSQM010000015.1"/>
</dbReference>
<evidence type="ECO:0000313" key="2">
    <source>
        <dbReference type="Proteomes" id="UP000603641"/>
    </source>
</evidence>
<dbReference type="Pfam" id="PF13814">
    <property type="entry name" value="Replic_Relax"/>
    <property type="match status" value="1"/>
</dbReference>
<reference evidence="1 2" key="1">
    <citation type="submission" date="2020-08" db="EMBL/GenBank/DDBJ databases">
        <title>A Genomic Blueprint of the Chicken Gut Microbiome.</title>
        <authorList>
            <person name="Gilroy R."/>
            <person name="Ravi A."/>
            <person name="Getino M."/>
            <person name="Pursley I."/>
            <person name="Horton D.L."/>
            <person name="Alikhan N.-F."/>
            <person name="Baker D."/>
            <person name="Gharbi K."/>
            <person name="Hall N."/>
            <person name="Watson M."/>
            <person name="Adriaenssens E.M."/>
            <person name="Foster-Nyarko E."/>
            <person name="Jarju S."/>
            <person name="Secka A."/>
            <person name="Antonio M."/>
            <person name="Oren A."/>
            <person name="Chaudhuri R."/>
            <person name="La Ragione R.M."/>
            <person name="Hildebrand F."/>
            <person name="Pallen M.J."/>
        </authorList>
    </citation>
    <scope>NUCLEOTIDE SEQUENCE [LARGE SCALE GENOMIC DNA]</scope>
    <source>
        <strain evidence="1 2">Sa2CUA10</strain>
    </source>
</reference>